<dbReference type="STRING" id="51642.NSMM_520058"/>
<reference evidence="1 2" key="1">
    <citation type="submission" date="2016-10" db="EMBL/GenBank/DDBJ databases">
        <authorList>
            <person name="de Groot N.N."/>
        </authorList>
    </citation>
    <scope>NUCLEOTIDE SEQUENCE [LARGE SCALE GENOMIC DNA]</scope>
    <source>
        <strain evidence="1">1</strain>
    </source>
</reference>
<protein>
    <submittedName>
        <fullName evidence="1">Uncharacterized protein</fullName>
    </submittedName>
</protein>
<name>A0A1G5SH00_9PROT</name>
<proteinExistence type="predicted"/>
<dbReference type="Proteomes" id="UP000198729">
    <property type="component" value="Unassembled WGS sequence"/>
</dbReference>
<evidence type="ECO:0000313" key="2">
    <source>
        <dbReference type="Proteomes" id="UP000198729"/>
    </source>
</evidence>
<evidence type="ECO:0000313" key="1">
    <source>
        <dbReference type="EMBL" id="SCZ86388.1"/>
    </source>
</evidence>
<gene>
    <name evidence="1" type="ORF">NSMM_520058</name>
</gene>
<dbReference type="AlphaFoldDB" id="A0A1G5SH00"/>
<dbReference type="EMBL" id="FMWO01000061">
    <property type="protein sequence ID" value="SCZ86388.1"/>
    <property type="molecule type" value="Genomic_DNA"/>
</dbReference>
<dbReference type="RefSeq" id="WP_090287399.1">
    <property type="nucleotide sequence ID" value="NZ_FMWO01000061.1"/>
</dbReference>
<sequence>MFGLFKKQSPPEELVDKLRPHYAQVVSLVNTIDGPFSKLYEAGIFVSSVATSKILTFQKVDPPAFADEFNAMWVKYLIGSYSVDGKSPSKNVVVSRLQEEFPVYRELFFDTIDPSHKEKAHDNAVTLMMVLFRNCTGKQSPEGKGNFLNLMLASSQLVGIGSRILKEINE</sequence>
<accession>A0A1G5SH00</accession>
<organism evidence="1 2">
    <name type="scientific">Nitrosomonas mobilis</name>
    <dbReference type="NCBI Taxonomy" id="51642"/>
    <lineage>
        <taxon>Bacteria</taxon>
        <taxon>Pseudomonadati</taxon>
        <taxon>Pseudomonadota</taxon>
        <taxon>Betaproteobacteria</taxon>
        <taxon>Nitrosomonadales</taxon>
        <taxon>Nitrosomonadaceae</taxon>
        <taxon>Nitrosomonas</taxon>
    </lineage>
</organism>
<keyword evidence="2" id="KW-1185">Reference proteome</keyword>